<proteinExistence type="predicted"/>
<feature type="domain" description="UBA" evidence="2">
    <location>
        <begin position="412"/>
        <end position="454"/>
    </location>
</feature>
<dbReference type="EMBL" id="SWLE01000009">
    <property type="protein sequence ID" value="TNM96397.1"/>
    <property type="molecule type" value="Genomic_DNA"/>
</dbReference>
<comment type="caution">
    <text evidence="3">The sequence shown here is derived from an EMBL/GenBank/DDBJ whole genome shotgun (WGS) entry which is preliminary data.</text>
</comment>
<dbReference type="Gene3D" id="3.10.20.90">
    <property type="entry name" value="Phosphatidylinositol 3-kinase Catalytic Subunit, Chain A, domain 1"/>
    <property type="match status" value="1"/>
</dbReference>
<dbReference type="GO" id="GO:2000058">
    <property type="term" value="P:regulation of ubiquitin-dependent protein catabolic process"/>
    <property type="evidence" value="ECO:0007669"/>
    <property type="project" value="TreeGrafter"/>
</dbReference>
<dbReference type="InterPro" id="IPR039749">
    <property type="entry name" value="NUB1"/>
</dbReference>
<sequence length="587" mass="66025">MAELNLAAKLKNQLKQDKIHLWNPPYTDDQHQAGQQHMQELAQRYSSLLALQVADVEGALESIRVQAVNRLKGNKRFRELNMATVELLLPRDSRKDNKAKTLIETRLDVLVQQLMDRIGEEFGLKSIKLILNGKTLIPDQTLDTQGVKNHSKMMVLKVTDGEEEKNHQHESIQRTQKGFQILSERDGSEDPDTSPFLEIADQKGEPLKVPHSEKKALILAMGFHEKGRSLMKKKEFEKALCHLLQADHHFSQCGSALLRSVDNFAVLQLDIVWCYRALKALTCLDDARRRLQSAEDCFLQCYGQQQQRLLMIKGNTGREDVLFLRLYLLQSLLSYIEGNDFLAKQQLDKVESLYRRVGLDSEKMTQLMILGFTDREARLGLRACQGNVEEAAIYISNQRQEKIEQRQRERMKRSRRLEVISTLAELGYSRRDASRAAHLAEGDLDKALGILLDSGPPVLSSDTSEGVSADKLEQLLYLGFERDSSRTALRLTGGDVQSATQLLIDHQGVLSAELLSASQPAGSSSSPSPSSEEPSTSSISAEDNELVNEVLEDICPHEEDYLDLTLEEESELINTMKGYLKSASGTP</sequence>
<dbReference type="SUPFAM" id="SSF46934">
    <property type="entry name" value="UBA-like"/>
    <property type="match status" value="3"/>
</dbReference>
<dbReference type="InterPro" id="IPR015940">
    <property type="entry name" value="UBA"/>
</dbReference>
<evidence type="ECO:0000313" key="4">
    <source>
        <dbReference type="Proteomes" id="UP000516260"/>
    </source>
</evidence>
<dbReference type="SUPFAM" id="SSF54236">
    <property type="entry name" value="Ubiquitin-like"/>
    <property type="match status" value="1"/>
</dbReference>
<dbReference type="InterPro" id="IPR058666">
    <property type="entry name" value="SASH1/NUB1_homeodomain"/>
</dbReference>
<dbReference type="CDD" id="cd17062">
    <property type="entry name" value="Ubl_NUB1"/>
    <property type="match status" value="1"/>
</dbReference>
<evidence type="ECO:0000259" key="2">
    <source>
        <dbReference type="PROSITE" id="PS50030"/>
    </source>
</evidence>
<evidence type="ECO:0000256" key="1">
    <source>
        <dbReference type="SAM" id="MobiDB-lite"/>
    </source>
</evidence>
<organism evidence="3 4">
    <name type="scientific">Takifugu bimaculatus</name>
    <dbReference type="NCBI Taxonomy" id="433685"/>
    <lineage>
        <taxon>Eukaryota</taxon>
        <taxon>Metazoa</taxon>
        <taxon>Chordata</taxon>
        <taxon>Craniata</taxon>
        <taxon>Vertebrata</taxon>
        <taxon>Euteleostomi</taxon>
        <taxon>Actinopterygii</taxon>
        <taxon>Neopterygii</taxon>
        <taxon>Teleostei</taxon>
        <taxon>Neoteleostei</taxon>
        <taxon>Acanthomorphata</taxon>
        <taxon>Eupercaria</taxon>
        <taxon>Tetraodontiformes</taxon>
        <taxon>Tetradontoidea</taxon>
        <taxon>Tetraodontidae</taxon>
        <taxon>Takifugu</taxon>
    </lineage>
</organism>
<dbReference type="Pfam" id="PF00627">
    <property type="entry name" value="UBA"/>
    <property type="match status" value="2"/>
</dbReference>
<dbReference type="InterPro" id="IPR009060">
    <property type="entry name" value="UBA-like_sf"/>
</dbReference>
<reference evidence="3 4" key="1">
    <citation type="submission" date="2019-04" db="EMBL/GenBank/DDBJ databases">
        <title>The sequence and de novo assembly of Takifugu bimaculatus genome using PacBio and Hi-C technologies.</title>
        <authorList>
            <person name="Xu P."/>
            <person name="Liu B."/>
            <person name="Zhou Z."/>
        </authorList>
    </citation>
    <scope>NUCLEOTIDE SEQUENCE [LARGE SCALE GENOMIC DNA]</scope>
    <source>
        <strain evidence="3">TB-2018</strain>
        <tissue evidence="3">Muscle</tissue>
    </source>
</reference>
<accession>A0A4Z2BWZ9</accession>
<feature type="compositionally biased region" description="Acidic residues" evidence="1">
    <location>
        <begin position="542"/>
        <end position="552"/>
    </location>
</feature>
<name>A0A4Z2BWZ9_9TELE</name>
<dbReference type="InterPro" id="IPR029071">
    <property type="entry name" value="Ubiquitin-like_domsf"/>
</dbReference>
<dbReference type="CDD" id="cd14291">
    <property type="entry name" value="UBA1_NUB1_like"/>
    <property type="match status" value="1"/>
</dbReference>
<gene>
    <name evidence="3" type="ORF">fugu_016058</name>
</gene>
<dbReference type="Gene3D" id="1.10.8.10">
    <property type="entry name" value="DNA helicase RuvA subunit, C-terminal domain"/>
    <property type="match status" value="2"/>
</dbReference>
<dbReference type="SMART" id="SM00165">
    <property type="entry name" value="UBA"/>
    <property type="match status" value="3"/>
</dbReference>
<dbReference type="InterPro" id="IPR041207">
    <property type="entry name" value="NUB1_ubiquitin-like_dom"/>
</dbReference>
<feature type="compositionally biased region" description="Low complexity" evidence="1">
    <location>
        <begin position="516"/>
        <end position="541"/>
    </location>
</feature>
<dbReference type="AlphaFoldDB" id="A0A4Z2BWZ9"/>
<keyword evidence="4" id="KW-1185">Reference proteome</keyword>
<feature type="domain" description="UBA" evidence="2">
    <location>
        <begin position="460"/>
        <end position="506"/>
    </location>
</feature>
<dbReference type="Proteomes" id="UP000516260">
    <property type="component" value="Chromosome 17"/>
</dbReference>
<dbReference type="Pfam" id="PF26285">
    <property type="entry name" value="SASH1_Homeodomain"/>
    <property type="match status" value="1"/>
</dbReference>
<feature type="domain" description="UBA" evidence="2">
    <location>
        <begin position="358"/>
        <end position="398"/>
    </location>
</feature>
<dbReference type="PANTHER" id="PTHR12948">
    <property type="entry name" value="NEDD8 ULTIMATE BUSTER-1 BS4 PROTEIN"/>
    <property type="match status" value="1"/>
</dbReference>
<dbReference type="PANTHER" id="PTHR12948:SF3">
    <property type="entry name" value="NEDD8 ULTIMATE BUSTER 1"/>
    <property type="match status" value="1"/>
</dbReference>
<dbReference type="PROSITE" id="PS50030">
    <property type="entry name" value="UBA"/>
    <property type="match status" value="3"/>
</dbReference>
<protein>
    <recommendedName>
        <fullName evidence="2">UBA domain-containing protein</fullName>
    </recommendedName>
</protein>
<evidence type="ECO:0000313" key="3">
    <source>
        <dbReference type="EMBL" id="TNM96397.1"/>
    </source>
</evidence>
<dbReference type="Pfam" id="PF18037">
    <property type="entry name" value="Ubiquitin_5"/>
    <property type="match status" value="1"/>
</dbReference>
<feature type="region of interest" description="Disordered" evidence="1">
    <location>
        <begin position="515"/>
        <end position="552"/>
    </location>
</feature>